<sequence>MINIQDQKQSKRVFKERQGIHPALSEWHEPGADTWEPLWDGLFASEIFISWQRRDSRWILRCVGTPGSGKTTLSALVTRKLKQKYAGTRDAVASVFVRNDVTFNGTAFVEDVLIVLFNQLSLKGIEDEIIAAKYRLYLDARKHGHRDVFRIQLTRDALYSLLTKLDHAFLIVDDFDRCSPAVDLFLENELSLLATKGLKVFLTSRITCLKILPEKVLCDSCVTEDQEHLSVYWACAGCEGTGVEREVVHVLCQNCREKGEACGKCGSSVNFSQPFDHVELNLGFNNHYFQQLIDRELEMEHGDLGLKSTKEEKPPMSDLGRSLTDPRNHEALATLRSRTADQADGNVSLALLRLNNVHQLQSVDSILSPLSDVLPANVVAFFDAGMQRIEEQPPYLRDLGLKVIAAVAHYGYHTGLGYEVLDKLIQNSLQTPARQQPTRTQSLPVAPTTAATEAMEELAVFHVPHRSLEEMLHAARGFLVMGTLGYRPLRAYCQAFYVYVKENYNESLVRARAKLDFDSVEVNQEGGLAELK</sequence>
<evidence type="ECO:0000313" key="1">
    <source>
        <dbReference type="EMBL" id="KAL0934505.1"/>
    </source>
</evidence>
<organism evidence="1 2">
    <name type="scientific">Colletotrichum truncatum</name>
    <name type="common">Anthracnose fungus</name>
    <name type="synonym">Colletotrichum capsici</name>
    <dbReference type="NCBI Taxonomy" id="5467"/>
    <lineage>
        <taxon>Eukaryota</taxon>
        <taxon>Fungi</taxon>
        <taxon>Dikarya</taxon>
        <taxon>Ascomycota</taxon>
        <taxon>Pezizomycotina</taxon>
        <taxon>Sordariomycetes</taxon>
        <taxon>Hypocreomycetidae</taxon>
        <taxon>Glomerellales</taxon>
        <taxon>Glomerellaceae</taxon>
        <taxon>Colletotrichum</taxon>
        <taxon>Colletotrichum truncatum species complex</taxon>
    </lineage>
</organism>
<evidence type="ECO:0000313" key="2">
    <source>
        <dbReference type="Proteomes" id="UP000805649"/>
    </source>
</evidence>
<accession>A0ACC3YRH3</accession>
<name>A0ACC3YRH3_COLTU</name>
<gene>
    <name evidence="1" type="ORF">CTRU02_211304</name>
</gene>
<dbReference type="EMBL" id="VUJX02000007">
    <property type="protein sequence ID" value="KAL0934505.1"/>
    <property type="molecule type" value="Genomic_DNA"/>
</dbReference>
<comment type="caution">
    <text evidence="1">The sequence shown here is derived from an EMBL/GenBank/DDBJ whole genome shotgun (WGS) entry which is preliminary data.</text>
</comment>
<reference evidence="1 2" key="1">
    <citation type="journal article" date="2020" name="Phytopathology">
        <title>Genome Sequence Resources of Colletotrichum truncatum, C. plurivorum, C. musicola, and C. sojae: Four Species Pathogenic to Soybean (Glycine max).</title>
        <authorList>
            <person name="Rogerio F."/>
            <person name="Boufleur T.R."/>
            <person name="Ciampi-Guillardi M."/>
            <person name="Sukno S.A."/>
            <person name="Thon M.R."/>
            <person name="Massola Junior N.S."/>
            <person name="Baroncelli R."/>
        </authorList>
    </citation>
    <scope>NUCLEOTIDE SEQUENCE [LARGE SCALE GENOMIC DNA]</scope>
    <source>
        <strain evidence="1 2">CMES1059</strain>
    </source>
</reference>
<dbReference type="Proteomes" id="UP000805649">
    <property type="component" value="Unassembled WGS sequence"/>
</dbReference>
<keyword evidence="2" id="KW-1185">Reference proteome</keyword>
<proteinExistence type="predicted"/>
<protein>
    <submittedName>
        <fullName evidence="1">TOL protein</fullName>
    </submittedName>
</protein>